<keyword evidence="2" id="KW-1185">Reference proteome</keyword>
<name>A0A9W4WTI8_9GLOM</name>
<dbReference type="EMBL" id="CAMKVN010003494">
    <property type="protein sequence ID" value="CAI2184873.1"/>
    <property type="molecule type" value="Genomic_DNA"/>
</dbReference>
<dbReference type="Proteomes" id="UP001153678">
    <property type="component" value="Unassembled WGS sequence"/>
</dbReference>
<accession>A0A9W4WTI8</accession>
<proteinExistence type="predicted"/>
<reference evidence="1" key="1">
    <citation type="submission" date="2022-08" db="EMBL/GenBank/DDBJ databases">
        <authorList>
            <person name="Kallberg Y."/>
            <person name="Tangrot J."/>
            <person name="Rosling A."/>
        </authorList>
    </citation>
    <scope>NUCLEOTIDE SEQUENCE</scope>
    <source>
        <strain evidence="1">Wild A</strain>
    </source>
</reference>
<evidence type="ECO:0000313" key="2">
    <source>
        <dbReference type="Proteomes" id="UP001153678"/>
    </source>
</evidence>
<evidence type="ECO:0000313" key="1">
    <source>
        <dbReference type="EMBL" id="CAI2184873.1"/>
    </source>
</evidence>
<protein>
    <submittedName>
        <fullName evidence="1">9366_t:CDS:1</fullName>
    </submittedName>
</protein>
<sequence>IIKKYKTLVNALQELENWILLYIEVILIDEIIHKCYLHIQPTKTFDNLPNTIKSKG</sequence>
<comment type="caution">
    <text evidence="1">The sequence shown here is derived from an EMBL/GenBank/DDBJ whole genome shotgun (WGS) entry which is preliminary data.</text>
</comment>
<feature type="non-terminal residue" evidence="1">
    <location>
        <position position="56"/>
    </location>
</feature>
<gene>
    <name evidence="1" type="ORF">FWILDA_LOCUS11794</name>
</gene>
<organism evidence="1 2">
    <name type="scientific">Funneliformis geosporum</name>
    <dbReference type="NCBI Taxonomy" id="1117311"/>
    <lineage>
        <taxon>Eukaryota</taxon>
        <taxon>Fungi</taxon>
        <taxon>Fungi incertae sedis</taxon>
        <taxon>Mucoromycota</taxon>
        <taxon>Glomeromycotina</taxon>
        <taxon>Glomeromycetes</taxon>
        <taxon>Glomerales</taxon>
        <taxon>Glomeraceae</taxon>
        <taxon>Funneliformis</taxon>
    </lineage>
</organism>
<dbReference type="AlphaFoldDB" id="A0A9W4WTI8"/>